<sequence>MATSECGIAACTGSSASTHHAGLNFQHHGHRNLAGQHGWSAQQVARGQTADDLLGSSVRVDGASDSASDSGSSGQGHGLILSKHEIARYYEEYKADFDYPQSNVPQEVYSMDERTNSESDSLKARRGSSPAIDVSILDKAGLNGQILGQTQATFKTSATGKTTAVATGSTALATSAKSKVPSAITVQASFTTATASKSPTPSCKATTPLIRKWALPKRFSSLKYFAPIFKYGKGQANLKVREYGLVDSAFKPVKVPVTVAKSTPSSLSGLSPSSSGKAGLVGGTKLLSEKRDYRAVDADEEDRRLETRSPRSVIEVLYPKDSSNPGGDIVGGAEFYALTTLGASNSTGNASCPTVNLNTAKKVTFKYSVWFPPNFQFVKGGKLPGLYGGRESCSGGDSAQDCWSSRMMWRAQGAGELYLYVPQALQGPGICEVPPLSECNSAYGISVGRGSFKFHTGAWTHIQQTLTMGSHNSSRPDGALEVVVDGVRRFSFDKVYYPARTRGLFFSTFFGGHGDDWASPVDQKAWFRDFSISIDA</sequence>
<feature type="domain" description="Polysaccharide lyase 14" evidence="2">
    <location>
        <begin position="310"/>
        <end position="530"/>
    </location>
</feature>
<accession>A0A177TN33</accession>
<comment type="caution">
    <text evidence="3">The sequence shown here is derived from an EMBL/GenBank/DDBJ whole genome shotgun (WGS) entry which is preliminary data.</text>
</comment>
<evidence type="ECO:0000259" key="2">
    <source>
        <dbReference type="Pfam" id="PF21294"/>
    </source>
</evidence>
<gene>
    <name evidence="3" type="ORF">A4X13_0g552</name>
</gene>
<feature type="compositionally biased region" description="Low complexity" evidence="1">
    <location>
        <begin position="59"/>
        <end position="72"/>
    </location>
</feature>
<dbReference type="PANTHER" id="PTHR40124">
    <property type="match status" value="1"/>
</dbReference>
<evidence type="ECO:0000313" key="4">
    <source>
        <dbReference type="Proteomes" id="UP000077521"/>
    </source>
</evidence>
<dbReference type="Gene3D" id="2.60.120.200">
    <property type="match status" value="1"/>
</dbReference>
<protein>
    <recommendedName>
        <fullName evidence="2">Polysaccharide lyase 14 domain-containing protein</fullName>
    </recommendedName>
</protein>
<dbReference type="EMBL" id="LWDF02000018">
    <property type="protein sequence ID" value="KAE8260092.1"/>
    <property type="molecule type" value="Genomic_DNA"/>
</dbReference>
<dbReference type="AlphaFoldDB" id="A0A177TN33"/>
<dbReference type="Proteomes" id="UP000077521">
    <property type="component" value="Unassembled WGS sequence"/>
</dbReference>
<keyword evidence="4" id="KW-1185">Reference proteome</keyword>
<evidence type="ECO:0000313" key="3">
    <source>
        <dbReference type="EMBL" id="KAE8260092.1"/>
    </source>
</evidence>
<organism evidence="3 4">
    <name type="scientific">Tilletia indica</name>
    <dbReference type="NCBI Taxonomy" id="43049"/>
    <lineage>
        <taxon>Eukaryota</taxon>
        <taxon>Fungi</taxon>
        <taxon>Dikarya</taxon>
        <taxon>Basidiomycota</taxon>
        <taxon>Ustilaginomycotina</taxon>
        <taxon>Exobasidiomycetes</taxon>
        <taxon>Tilletiales</taxon>
        <taxon>Tilletiaceae</taxon>
        <taxon>Tilletia</taxon>
    </lineage>
</organism>
<reference evidence="3" key="1">
    <citation type="submission" date="2016-04" db="EMBL/GenBank/DDBJ databases">
        <authorList>
            <person name="Nguyen H.D."/>
            <person name="Samba Siva P."/>
            <person name="Cullis J."/>
            <person name="Levesque C.A."/>
            <person name="Hambleton S."/>
        </authorList>
    </citation>
    <scope>NUCLEOTIDE SEQUENCE</scope>
    <source>
        <strain evidence="3">DAOMC 236416</strain>
    </source>
</reference>
<dbReference type="Pfam" id="PF21294">
    <property type="entry name" value="Polysacc_lyase_14"/>
    <property type="match status" value="1"/>
</dbReference>
<name>A0A177TN33_9BASI</name>
<dbReference type="PANTHER" id="PTHR40124:SF1">
    <property type="entry name" value="DISAGGREGATASE RELATED REPEAT PROTEIN"/>
    <property type="match status" value="1"/>
</dbReference>
<feature type="region of interest" description="Disordered" evidence="1">
    <location>
        <begin position="59"/>
        <end position="78"/>
    </location>
</feature>
<reference evidence="3" key="2">
    <citation type="journal article" date="2019" name="IMA Fungus">
        <title>Genome sequencing and comparison of five Tilletia species to identify candidate genes for the detection of regulated species infecting wheat.</title>
        <authorList>
            <person name="Nguyen H.D.T."/>
            <person name="Sultana T."/>
            <person name="Kesanakurti P."/>
            <person name="Hambleton S."/>
        </authorList>
    </citation>
    <scope>NUCLEOTIDE SEQUENCE</scope>
    <source>
        <strain evidence="3">DAOMC 236416</strain>
    </source>
</reference>
<proteinExistence type="predicted"/>
<dbReference type="InterPro" id="IPR048958">
    <property type="entry name" value="Polysacc_lyase_14"/>
</dbReference>
<evidence type="ECO:0000256" key="1">
    <source>
        <dbReference type="SAM" id="MobiDB-lite"/>
    </source>
</evidence>